<name>A0A1I3H056_9FLAO</name>
<protein>
    <submittedName>
        <fullName evidence="2">Uncharacterized protein</fullName>
    </submittedName>
</protein>
<dbReference type="EMBL" id="FOQT01000003">
    <property type="protein sequence ID" value="SFI29069.1"/>
    <property type="molecule type" value="Genomic_DNA"/>
</dbReference>
<dbReference type="AlphaFoldDB" id="A0A1I3H056"/>
<keyword evidence="3" id="KW-1185">Reference proteome</keyword>
<dbReference type="Proteomes" id="UP000198931">
    <property type="component" value="Unassembled WGS sequence"/>
</dbReference>
<gene>
    <name evidence="2" type="ORF">SAMN05443292_2119</name>
</gene>
<sequence length="343" mass="40469">MQSIQNLKENIFSECQNYLQEIRKIETQEELFQQEKTIGKLLEQTQFLSKLSEIDIEIPQFSDESKAQIENLEATNENLKTEYWEILQQKEEEISELSAKIKVLENVEVQEKLTETVLPKMPLENAFADLSETEEIKENEFVENIELENLNVEEIKSFDAESTSETEINETVEEQIKLIQEKEAEERRRKIVEFNKTESVSAEPLSIFDEFKNETLSEKKFRLGKIKGLGIVKSLFDDDFLEEKPVEKIEEKSLHNSNMATDFMEAEKFKQDFRIDLNDKLAFTKLLFKGDENELKSTVNQLNSYKTLDEAKEYLSELYYQNDWKKADEYAQRLWVLVENKFI</sequence>
<dbReference type="OrthoDB" id="1100725at2"/>
<proteinExistence type="predicted"/>
<evidence type="ECO:0000313" key="3">
    <source>
        <dbReference type="Proteomes" id="UP000198931"/>
    </source>
</evidence>
<feature type="coiled-coil region" evidence="1">
    <location>
        <begin position="62"/>
        <end position="107"/>
    </location>
</feature>
<organism evidence="2 3">
    <name type="scientific">Halpernia frigidisoli</name>
    <dbReference type="NCBI Taxonomy" id="1125876"/>
    <lineage>
        <taxon>Bacteria</taxon>
        <taxon>Pseudomonadati</taxon>
        <taxon>Bacteroidota</taxon>
        <taxon>Flavobacteriia</taxon>
        <taxon>Flavobacteriales</taxon>
        <taxon>Weeksellaceae</taxon>
        <taxon>Chryseobacterium group</taxon>
        <taxon>Halpernia</taxon>
    </lineage>
</organism>
<accession>A0A1I3H056</accession>
<reference evidence="2 3" key="1">
    <citation type="submission" date="2016-10" db="EMBL/GenBank/DDBJ databases">
        <authorList>
            <person name="de Groot N.N."/>
        </authorList>
    </citation>
    <scope>NUCLEOTIDE SEQUENCE [LARGE SCALE GENOMIC DNA]</scope>
    <source>
        <strain evidence="2 3">DSM 26000</strain>
    </source>
</reference>
<keyword evidence="1" id="KW-0175">Coiled coil</keyword>
<evidence type="ECO:0000256" key="1">
    <source>
        <dbReference type="SAM" id="Coils"/>
    </source>
</evidence>
<dbReference type="STRING" id="1125876.SAMN05443292_2119"/>
<feature type="coiled-coil region" evidence="1">
    <location>
        <begin position="8"/>
        <end position="35"/>
    </location>
</feature>
<evidence type="ECO:0000313" key="2">
    <source>
        <dbReference type="EMBL" id="SFI29069.1"/>
    </source>
</evidence>
<dbReference type="RefSeq" id="WP_090080346.1">
    <property type="nucleotide sequence ID" value="NZ_FOQT01000003.1"/>
</dbReference>